<reference evidence="1" key="2">
    <citation type="submission" date="2025-08" db="UniProtKB">
        <authorList>
            <consortium name="Ensembl"/>
        </authorList>
    </citation>
    <scope>IDENTIFICATION</scope>
</reference>
<keyword evidence="2" id="KW-1185">Reference proteome</keyword>
<dbReference type="Ensembl" id="ENSAPET00000003371.1">
    <property type="protein sequence ID" value="ENSAPEP00000003294.1"/>
    <property type="gene ID" value="ENSAPEG00000002392.1"/>
</dbReference>
<dbReference type="Proteomes" id="UP000265080">
    <property type="component" value="Chromosome 1"/>
</dbReference>
<accession>A0A3P8RVK4</accession>
<sequence length="61" mass="7166">SLNLSSCLKTAFQESQFVKHGGRNILFWGIDSTMNFISYQRVFEDVRQCVRKLKLNPLKWS</sequence>
<protein>
    <submittedName>
        <fullName evidence="1">Uncharacterized protein</fullName>
    </submittedName>
</protein>
<organism evidence="1 2">
    <name type="scientific">Amphiprion percula</name>
    <name type="common">Orange clownfish</name>
    <name type="synonym">Lutjanus percula</name>
    <dbReference type="NCBI Taxonomy" id="161767"/>
    <lineage>
        <taxon>Eukaryota</taxon>
        <taxon>Metazoa</taxon>
        <taxon>Chordata</taxon>
        <taxon>Craniata</taxon>
        <taxon>Vertebrata</taxon>
        <taxon>Euteleostomi</taxon>
        <taxon>Actinopterygii</taxon>
        <taxon>Neopterygii</taxon>
        <taxon>Teleostei</taxon>
        <taxon>Neoteleostei</taxon>
        <taxon>Acanthomorphata</taxon>
        <taxon>Ovalentaria</taxon>
        <taxon>Pomacentridae</taxon>
        <taxon>Amphiprion</taxon>
    </lineage>
</organism>
<reference evidence="1" key="3">
    <citation type="submission" date="2025-09" db="UniProtKB">
        <authorList>
            <consortium name="Ensembl"/>
        </authorList>
    </citation>
    <scope>IDENTIFICATION</scope>
</reference>
<evidence type="ECO:0000313" key="2">
    <source>
        <dbReference type="Proteomes" id="UP000265080"/>
    </source>
</evidence>
<reference evidence="1 2" key="1">
    <citation type="submission" date="2018-03" db="EMBL/GenBank/DDBJ databases">
        <title>Finding Nemo's genes: A chromosome-scale reference assembly of the genome of the orange clownfish Amphiprion percula.</title>
        <authorList>
            <person name="Lehmann R."/>
        </authorList>
    </citation>
    <scope>NUCLEOTIDE SEQUENCE</scope>
</reference>
<proteinExistence type="predicted"/>
<dbReference type="AlphaFoldDB" id="A0A3P8RVK4"/>
<name>A0A3P8RVK4_AMPPE</name>
<evidence type="ECO:0000313" key="1">
    <source>
        <dbReference type="Ensembl" id="ENSAPEP00000003294.1"/>
    </source>
</evidence>